<evidence type="ECO:0000256" key="2">
    <source>
        <dbReference type="SAM" id="Phobius"/>
    </source>
</evidence>
<name>A0AAU9U4P5_EUPED</name>
<proteinExistence type="predicted"/>
<comment type="caution">
    <text evidence="3">The sequence shown here is derived from an EMBL/GenBank/DDBJ whole genome shotgun (WGS) entry which is preliminary data.</text>
</comment>
<dbReference type="EMBL" id="CAKOGL010000014">
    <property type="protein sequence ID" value="CAH2094270.1"/>
    <property type="molecule type" value="Genomic_DNA"/>
</dbReference>
<keyword evidence="2" id="KW-0812">Transmembrane</keyword>
<gene>
    <name evidence="3" type="ORF">EEDITHA_LOCUS9851</name>
</gene>
<feature type="region of interest" description="Disordered" evidence="1">
    <location>
        <begin position="53"/>
        <end position="85"/>
    </location>
</feature>
<keyword evidence="2" id="KW-0472">Membrane</keyword>
<protein>
    <submittedName>
        <fullName evidence="3">Uncharacterized protein</fullName>
    </submittedName>
</protein>
<accession>A0AAU9U4P5</accession>
<feature type="transmembrane region" description="Helical" evidence="2">
    <location>
        <begin position="6"/>
        <end position="23"/>
    </location>
</feature>
<evidence type="ECO:0000313" key="3">
    <source>
        <dbReference type="EMBL" id="CAH2094270.1"/>
    </source>
</evidence>
<dbReference type="Proteomes" id="UP001153954">
    <property type="component" value="Unassembled WGS sequence"/>
</dbReference>
<feature type="compositionally biased region" description="Polar residues" evidence="1">
    <location>
        <begin position="71"/>
        <end position="85"/>
    </location>
</feature>
<keyword evidence="2" id="KW-1133">Transmembrane helix</keyword>
<feature type="compositionally biased region" description="Low complexity" evidence="1">
    <location>
        <begin position="53"/>
        <end position="63"/>
    </location>
</feature>
<organism evidence="3 4">
    <name type="scientific">Euphydryas editha</name>
    <name type="common">Edith's checkerspot</name>
    <dbReference type="NCBI Taxonomy" id="104508"/>
    <lineage>
        <taxon>Eukaryota</taxon>
        <taxon>Metazoa</taxon>
        <taxon>Ecdysozoa</taxon>
        <taxon>Arthropoda</taxon>
        <taxon>Hexapoda</taxon>
        <taxon>Insecta</taxon>
        <taxon>Pterygota</taxon>
        <taxon>Neoptera</taxon>
        <taxon>Endopterygota</taxon>
        <taxon>Lepidoptera</taxon>
        <taxon>Glossata</taxon>
        <taxon>Ditrysia</taxon>
        <taxon>Papilionoidea</taxon>
        <taxon>Nymphalidae</taxon>
        <taxon>Nymphalinae</taxon>
        <taxon>Euphydryas</taxon>
    </lineage>
</organism>
<dbReference type="AlphaFoldDB" id="A0AAU9U4P5"/>
<keyword evidence="4" id="KW-1185">Reference proteome</keyword>
<sequence>MEWKLFGPIILAVVLFLLVGTIFERRIEAAIRRIIEHQQAYLLANRINPQDTISIQSPSIRSPSTEDSQKSRPPTQNSTNIRSTSVPQLKTLKYTVSILSTRKSFPQMKF</sequence>
<evidence type="ECO:0000256" key="1">
    <source>
        <dbReference type="SAM" id="MobiDB-lite"/>
    </source>
</evidence>
<reference evidence="3" key="1">
    <citation type="submission" date="2022-03" db="EMBL/GenBank/DDBJ databases">
        <authorList>
            <person name="Tunstrom K."/>
        </authorList>
    </citation>
    <scope>NUCLEOTIDE SEQUENCE</scope>
</reference>
<evidence type="ECO:0000313" key="4">
    <source>
        <dbReference type="Proteomes" id="UP001153954"/>
    </source>
</evidence>